<dbReference type="EC" id="2.7.13.3" evidence="3"/>
<dbReference type="PANTHER" id="PTHR45436:SF1">
    <property type="entry name" value="SENSOR PROTEIN QSEC"/>
    <property type="match status" value="1"/>
</dbReference>
<dbReference type="Gene3D" id="1.10.287.130">
    <property type="match status" value="1"/>
</dbReference>
<dbReference type="PRINTS" id="PR00344">
    <property type="entry name" value="BCTRLSENSOR"/>
</dbReference>
<dbReference type="SMART" id="SM00387">
    <property type="entry name" value="HATPase_c"/>
    <property type="match status" value="1"/>
</dbReference>
<dbReference type="SMART" id="SM00388">
    <property type="entry name" value="HisKA"/>
    <property type="match status" value="1"/>
</dbReference>
<evidence type="ECO:0000256" key="12">
    <source>
        <dbReference type="SAM" id="Phobius"/>
    </source>
</evidence>
<dbReference type="PANTHER" id="PTHR45436">
    <property type="entry name" value="SENSOR HISTIDINE KINASE YKOH"/>
    <property type="match status" value="1"/>
</dbReference>
<dbReference type="InterPro" id="IPR003594">
    <property type="entry name" value="HATPase_dom"/>
</dbReference>
<evidence type="ECO:0000313" key="16">
    <source>
        <dbReference type="Proteomes" id="UP000646745"/>
    </source>
</evidence>
<sequence>MTLPGRWHLSHLSLYRRLMIWLLCPLAVLVAIMLLQAWFASREAADRAFDRLLDAASLSIAEQVRWQQNRLWMDLPPSALEMLATDASERVFYALYDAHGDFVTGNRSLPSLPASDSGQMSYGTVTSDGMAVRLGVLRSRLEGWDRSDRFEVRVAQTLEGREALANRLFLSSLINIVIIAVLAVAVVLLSARFALEPLTRLRRAIRQRNPRTLAPLELPLPRELAELRRALNELLARMRRVRANQERFIGDASHQLRTPLAGLSARAELALRQTDPADWHAALTTMHDTVTKTARLAGQLLSLTRLNNPEATPARAPLSLSALAQRVVRESYTRYHRRGVDLGVELPVDEVTVSATDWQLEEALNNLIENAANYGATQVTVRVDMAPPRLSVEDDGPGIPESQRLLVLRPFHRGEETGSGTGLGLAIVDSIARAHDIHLSLRDARPDHPARPGLCVELGFLDDSNWHTATLGTASARDEAECPEPDTEPAEDAQSTSAGATRRGGNDGQET</sequence>
<dbReference type="GO" id="GO:0016301">
    <property type="term" value="F:kinase activity"/>
    <property type="evidence" value="ECO:0007669"/>
    <property type="project" value="UniProtKB-KW"/>
</dbReference>
<evidence type="ECO:0000256" key="1">
    <source>
        <dbReference type="ARBA" id="ARBA00000085"/>
    </source>
</evidence>
<protein>
    <recommendedName>
        <fullName evidence="3">histidine kinase</fullName>
        <ecNumber evidence="3">2.7.13.3</ecNumber>
    </recommendedName>
</protein>
<organism evidence="15 16">
    <name type="scientific">Salinicola rhizosphaerae</name>
    <dbReference type="NCBI Taxonomy" id="1443141"/>
    <lineage>
        <taxon>Bacteria</taxon>
        <taxon>Pseudomonadati</taxon>
        <taxon>Pseudomonadota</taxon>
        <taxon>Gammaproteobacteria</taxon>
        <taxon>Oceanospirillales</taxon>
        <taxon>Halomonadaceae</taxon>
        <taxon>Salinicola</taxon>
    </lineage>
</organism>
<comment type="catalytic activity">
    <reaction evidence="1">
        <text>ATP + protein L-histidine = ADP + protein N-phospho-L-histidine.</text>
        <dbReference type="EC" id="2.7.13.3"/>
    </reaction>
</comment>
<reference evidence="16" key="1">
    <citation type="journal article" date="2019" name="Int. J. Syst. Evol. Microbiol.">
        <title>The Global Catalogue of Microorganisms (GCM) 10K type strain sequencing project: providing services to taxonomists for standard genome sequencing and annotation.</title>
        <authorList>
            <consortium name="The Broad Institute Genomics Platform"/>
            <consortium name="The Broad Institute Genome Sequencing Center for Infectious Disease"/>
            <person name="Wu L."/>
            <person name="Ma J."/>
        </authorList>
    </citation>
    <scope>NUCLEOTIDE SEQUENCE [LARGE SCALE GENOMIC DNA]</scope>
    <source>
        <strain evidence="16">KCTC 32998</strain>
    </source>
</reference>
<dbReference type="CDD" id="cd00082">
    <property type="entry name" value="HisKA"/>
    <property type="match status" value="1"/>
</dbReference>
<evidence type="ECO:0000256" key="9">
    <source>
        <dbReference type="ARBA" id="ARBA00023012"/>
    </source>
</evidence>
<keyword evidence="9" id="KW-0902">Two-component regulatory system</keyword>
<gene>
    <name evidence="15" type="ORF">GCM10009038_30090</name>
</gene>
<dbReference type="InterPro" id="IPR013727">
    <property type="entry name" value="2CSK_N"/>
</dbReference>
<dbReference type="PROSITE" id="PS50109">
    <property type="entry name" value="HIS_KIN"/>
    <property type="match status" value="1"/>
</dbReference>
<evidence type="ECO:0000313" key="15">
    <source>
        <dbReference type="EMBL" id="GHB29448.1"/>
    </source>
</evidence>
<dbReference type="RefSeq" id="WP_229809150.1">
    <property type="nucleotide sequence ID" value="NZ_BMZI01000007.1"/>
</dbReference>
<proteinExistence type="predicted"/>
<dbReference type="InterPro" id="IPR003660">
    <property type="entry name" value="HAMP_dom"/>
</dbReference>
<keyword evidence="16" id="KW-1185">Reference proteome</keyword>
<feature type="compositionally biased region" description="Acidic residues" evidence="11">
    <location>
        <begin position="481"/>
        <end position="491"/>
    </location>
</feature>
<keyword evidence="6 12" id="KW-0812">Transmembrane</keyword>
<dbReference type="Pfam" id="PF02518">
    <property type="entry name" value="HATPase_c"/>
    <property type="match status" value="1"/>
</dbReference>
<dbReference type="EMBL" id="BMZI01000007">
    <property type="protein sequence ID" value="GHB29448.1"/>
    <property type="molecule type" value="Genomic_DNA"/>
</dbReference>
<comment type="caution">
    <text evidence="15">The sequence shown here is derived from an EMBL/GenBank/DDBJ whole genome shotgun (WGS) entry which is preliminary data.</text>
</comment>
<evidence type="ECO:0000256" key="7">
    <source>
        <dbReference type="ARBA" id="ARBA00022777"/>
    </source>
</evidence>
<feature type="domain" description="HAMP" evidence="14">
    <location>
        <begin position="192"/>
        <end position="243"/>
    </location>
</feature>
<dbReference type="Proteomes" id="UP000646745">
    <property type="component" value="Unassembled WGS sequence"/>
</dbReference>
<dbReference type="InterPro" id="IPR036890">
    <property type="entry name" value="HATPase_C_sf"/>
</dbReference>
<keyword evidence="10 12" id="KW-0472">Membrane</keyword>
<feature type="region of interest" description="Disordered" evidence="11">
    <location>
        <begin position="473"/>
        <end position="511"/>
    </location>
</feature>
<evidence type="ECO:0000256" key="6">
    <source>
        <dbReference type="ARBA" id="ARBA00022692"/>
    </source>
</evidence>
<evidence type="ECO:0000256" key="2">
    <source>
        <dbReference type="ARBA" id="ARBA00004370"/>
    </source>
</evidence>
<dbReference type="InterPro" id="IPR003661">
    <property type="entry name" value="HisK_dim/P_dom"/>
</dbReference>
<name>A0ABQ3E7W3_9GAMM</name>
<dbReference type="InterPro" id="IPR005467">
    <property type="entry name" value="His_kinase_dom"/>
</dbReference>
<keyword evidence="7 15" id="KW-0418">Kinase</keyword>
<dbReference type="Pfam" id="PF08521">
    <property type="entry name" value="2CSK_N"/>
    <property type="match status" value="1"/>
</dbReference>
<feature type="transmembrane region" description="Helical" evidence="12">
    <location>
        <begin position="20"/>
        <end position="41"/>
    </location>
</feature>
<dbReference type="Gene3D" id="3.30.565.10">
    <property type="entry name" value="Histidine kinase-like ATPase, C-terminal domain"/>
    <property type="match status" value="1"/>
</dbReference>
<evidence type="ECO:0000256" key="4">
    <source>
        <dbReference type="ARBA" id="ARBA00022553"/>
    </source>
</evidence>
<dbReference type="SUPFAM" id="SSF55874">
    <property type="entry name" value="ATPase domain of HSP90 chaperone/DNA topoisomerase II/histidine kinase"/>
    <property type="match status" value="1"/>
</dbReference>
<feature type="domain" description="Histidine kinase" evidence="13">
    <location>
        <begin position="251"/>
        <end position="443"/>
    </location>
</feature>
<keyword evidence="5" id="KW-0808">Transferase</keyword>
<dbReference type="InterPro" id="IPR004358">
    <property type="entry name" value="Sig_transdc_His_kin-like_C"/>
</dbReference>
<comment type="subcellular location">
    <subcellularLocation>
        <location evidence="2">Membrane</location>
    </subcellularLocation>
</comment>
<evidence type="ECO:0000256" key="3">
    <source>
        <dbReference type="ARBA" id="ARBA00012438"/>
    </source>
</evidence>
<evidence type="ECO:0000259" key="13">
    <source>
        <dbReference type="PROSITE" id="PS50109"/>
    </source>
</evidence>
<evidence type="ECO:0000256" key="10">
    <source>
        <dbReference type="ARBA" id="ARBA00023136"/>
    </source>
</evidence>
<dbReference type="Pfam" id="PF00512">
    <property type="entry name" value="HisKA"/>
    <property type="match status" value="1"/>
</dbReference>
<feature type="transmembrane region" description="Helical" evidence="12">
    <location>
        <begin position="168"/>
        <end position="195"/>
    </location>
</feature>
<dbReference type="PROSITE" id="PS50885">
    <property type="entry name" value="HAMP"/>
    <property type="match status" value="1"/>
</dbReference>
<accession>A0ABQ3E7W3</accession>
<evidence type="ECO:0000259" key="14">
    <source>
        <dbReference type="PROSITE" id="PS50885"/>
    </source>
</evidence>
<dbReference type="InterPro" id="IPR036097">
    <property type="entry name" value="HisK_dim/P_sf"/>
</dbReference>
<keyword evidence="8 12" id="KW-1133">Transmembrane helix</keyword>
<keyword evidence="4" id="KW-0597">Phosphoprotein</keyword>
<evidence type="ECO:0000256" key="11">
    <source>
        <dbReference type="SAM" id="MobiDB-lite"/>
    </source>
</evidence>
<dbReference type="SUPFAM" id="SSF47384">
    <property type="entry name" value="Homodimeric domain of signal transducing histidine kinase"/>
    <property type="match status" value="1"/>
</dbReference>
<evidence type="ECO:0000256" key="5">
    <source>
        <dbReference type="ARBA" id="ARBA00022679"/>
    </source>
</evidence>
<evidence type="ECO:0000256" key="8">
    <source>
        <dbReference type="ARBA" id="ARBA00022989"/>
    </source>
</evidence>
<dbReference type="InterPro" id="IPR050428">
    <property type="entry name" value="TCS_sensor_his_kinase"/>
</dbReference>